<sequence length="396" mass="43139">MRNVVLMLLAVVCIGLSGCSAVTGGQPAQSAAPSPAPATPEQTAAQTPAPCYTIPVAGDPDLRYDLYRDCRPAEEVFAVEKFDLPPTLNGQPCMPVCFLPDGTLLVYLEAETGDGTSWSRAPVTMGSYAPDSGQYRDLVSAPAGCSLLLQTCNERYLVYRETETPDDGQAADTARLCVYDLLAGTAQTVYTYPKEFLESSASFQNSPALAGDQLYFDTLETIDGVPTFRVYCADLQTLTLTPCREDAHTPLSDGENLWALIPQGDSYALTADGAQAIPLPGGTAEIAMGDAVFFKVNRDVLPGDQLATWELRTTQQDQPLMITQQVFDDLHLQGAYLSWATYVYSPVFLFDTRADCFLRFDSLPQGCQYLRFANGCGFLQLLTKEGTQYYRLTEKA</sequence>
<comment type="caution">
    <text evidence="3">The sequence shown here is derived from an EMBL/GenBank/DDBJ whole genome shotgun (WGS) entry which is preliminary data.</text>
</comment>
<reference evidence="3" key="1">
    <citation type="journal article" date="2021" name="PeerJ">
        <title>Extensive microbial diversity within the chicken gut microbiome revealed by metagenomics and culture.</title>
        <authorList>
            <person name="Gilroy R."/>
            <person name="Ravi A."/>
            <person name="Getino M."/>
            <person name="Pursley I."/>
            <person name="Horton D.L."/>
            <person name="Alikhan N.F."/>
            <person name="Baker D."/>
            <person name="Gharbi K."/>
            <person name="Hall N."/>
            <person name="Watson M."/>
            <person name="Adriaenssens E.M."/>
            <person name="Foster-Nyarko E."/>
            <person name="Jarju S."/>
            <person name="Secka A."/>
            <person name="Antonio M."/>
            <person name="Oren A."/>
            <person name="Chaudhuri R.R."/>
            <person name="La Ragione R."/>
            <person name="Hildebrand F."/>
            <person name="Pallen M.J."/>
        </authorList>
    </citation>
    <scope>NUCLEOTIDE SEQUENCE</scope>
    <source>
        <strain evidence="3">3436</strain>
    </source>
</reference>
<dbReference type="EMBL" id="DXBO01000150">
    <property type="protein sequence ID" value="HIZ49158.1"/>
    <property type="molecule type" value="Genomic_DNA"/>
</dbReference>
<feature type="chain" id="PRO_5038692524" description="Lipoprotein" evidence="2">
    <location>
        <begin position="22"/>
        <end position="396"/>
    </location>
</feature>
<evidence type="ECO:0000256" key="2">
    <source>
        <dbReference type="SAM" id="SignalP"/>
    </source>
</evidence>
<evidence type="ECO:0000313" key="4">
    <source>
        <dbReference type="Proteomes" id="UP000824031"/>
    </source>
</evidence>
<dbReference type="SUPFAM" id="SSF69304">
    <property type="entry name" value="Tricorn protease N-terminal domain"/>
    <property type="match status" value="1"/>
</dbReference>
<feature type="region of interest" description="Disordered" evidence="1">
    <location>
        <begin position="26"/>
        <end position="46"/>
    </location>
</feature>
<evidence type="ECO:0008006" key="5">
    <source>
        <dbReference type="Google" id="ProtNLM"/>
    </source>
</evidence>
<feature type="signal peptide" evidence="2">
    <location>
        <begin position="1"/>
        <end position="21"/>
    </location>
</feature>
<dbReference type="AlphaFoldDB" id="A0A9D2F4E9"/>
<dbReference type="Proteomes" id="UP000824031">
    <property type="component" value="Unassembled WGS sequence"/>
</dbReference>
<dbReference type="PROSITE" id="PS51257">
    <property type="entry name" value="PROKAR_LIPOPROTEIN"/>
    <property type="match status" value="1"/>
</dbReference>
<evidence type="ECO:0000313" key="3">
    <source>
        <dbReference type="EMBL" id="HIZ49158.1"/>
    </source>
</evidence>
<keyword evidence="2" id="KW-0732">Signal</keyword>
<organism evidence="3 4">
    <name type="scientific">Candidatus Gemmiger excrementavium</name>
    <dbReference type="NCBI Taxonomy" id="2838608"/>
    <lineage>
        <taxon>Bacteria</taxon>
        <taxon>Bacillati</taxon>
        <taxon>Bacillota</taxon>
        <taxon>Clostridia</taxon>
        <taxon>Eubacteriales</taxon>
        <taxon>Gemmiger</taxon>
    </lineage>
</organism>
<evidence type="ECO:0000256" key="1">
    <source>
        <dbReference type="SAM" id="MobiDB-lite"/>
    </source>
</evidence>
<gene>
    <name evidence="3" type="ORF">H9810_10585</name>
</gene>
<proteinExistence type="predicted"/>
<protein>
    <recommendedName>
        <fullName evidence="5">Lipoprotein</fullName>
    </recommendedName>
</protein>
<name>A0A9D2F4E9_9FIRM</name>
<accession>A0A9D2F4E9</accession>
<reference evidence="3" key="2">
    <citation type="submission" date="2021-04" db="EMBL/GenBank/DDBJ databases">
        <authorList>
            <person name="Gilroy R."/>
        </authorList>
    </citation>
    <scope>NUCLEOTIDE SEQUENCE</scope>
    <source>
        <strain evidence="3">3436</strain>
    </source>
</reference>